<dbReference type="Pfam" id="PF00004">
    <property type="entry name" value="AAA"/>
    <property type="match status" value="1"/>
</dbReference>
<dbReference type="InterPro" id="IPR004176">
    <property type="entry name" value="Clp_R_N"/>
</dbReference>
<feature type="domain" description="UVR" evidence="9">
    <location>
        <begin position="421"/>
        <end position="456"/>
    </location>
</feature>
<dbReference type="SMART" id="SM01086">
    <property type="entry name" value="ClpB_D2-small"/>
    <property type="match status" value="1"/>
</dbReference>
<dbReference type="Pfam" id="PF07724">
    <property type="entry name" value="AAA_2"/>
    <property type="match status" value="1"/>
</dbReference>
<dbReference type="AlphaFoldDB" id="A0A926D196"/>
<sequence length="828" mass="92261">MAVYNRFTKGAQRALALSQKVARELGHNYVGTEHQLYGLAEEGQGAAAQILSQLGVTTDKILQQIEQLIGRGPYQFNDNFGYTPRSKKIIEASVAEANNMGHDYVGTEHLLLALMHERECVAARIMMNLGVDIRGVSEAIIEQLTQEGGRKEKAAGGKKGDGKTPTLDQFTRDLTQAAREGRLDPVIGRAREVERIVQILSRRTKNNPVLIGEPGVGKSAVVEGLAQQIVSGNIPELLKNKRVLSLDLSGMLAGAKYRGEFEERLKNAMEEIQKSDDIILFIDELHTLIGAGAAEGAIDAANILKPALARGELQCIGATTLEEYRKHIEKDSALERRFQPVTVGEPTPEEAVEILFGLRDRYEAHHKVRITDEAIRAAVALSDRYISDRYLPDKAIDLMDEAASRVRIKSYIAPPDMKAIEAKLEALSKEKAEAVHNQNFEKAAQLRDEEHKLREEMEAAKIAWQERKGEEISTVGEEDIAQIVASWTNIPVKRMTEDESERLLRLEDELHSRVIGQDEAVVAVARAIRRARAGLKDPKRPIGSFIFLGPTGVGKTELSKALAESLFGDENAMIRIDMSEYMERHTVSRLVGSPPGYVGFDDGGQLTEKVRRKPYSVVLFDEIEKAHPDVFNILLQVLEDGRLTDSHGKTVDFRNTVVIMTSNVGAHTIRRQQTMGFGSSDDIGISYERMKENVMNELKQTFRPEFINRVDEIIVFHPLEQEHARRIVDLMLHSVAQRLEEKEIYLEVTDAARDHLAKEGFDTMYGARPLRRAIQRLVEDSLAEEILSGKVKIGQKVKLDFEQDQLTFTPVPVDSGAGQAQAEQAPVG</sequence>
<keyword evidence="1 5" id="KW-0677">Repeat</keyword>
<dbReference type="PRINTS" id="PR00300">
    <property type="entry name" value="CLPPROTEASEA"/>
</dbReference>
<evidence type="ECO:0000313" key="12">
    <source>
        <dbReference type="Proteomes" id="UP000654279"/>
    </source>
</evidence>
<organism evidence="11 12">
    <name type="scientific">Luoshenia tenuis</name>
    <dbReference type="NCBI Taxonomy" id="2763654"/>
    <lineage>
        <taxon>Bacteria</taxon>
        <taxon>Bacillati</taxon>
        <taxon>Bacillota</taxon>
        <taxon>Clostridia</taxon>
        <taxon>Christensenellales</taxon>
        <taxon>Christensenellaceae</taxon>
        <taxon>Luoshenia</taxon>
    </lineage>
</organism>
<accession>A0A926D196</accession>
<keyword evidence="3 6" id="KW-0067">ATP-binding</keyword>
<name>A0A926D196_9FIRM</name>
<dbReference type="Gene3D" id="1.10.8.60">
    <property type="match status" value="2"/>
</dbReference>
<dbReference type="PROSITE" id="PS00871">
    <property type="entry name" value="CLPAB_2"/>
    <property type="match status" value="1"/>
</dbReference>
<dbReference type="Gene3D" id="1.10.1780.10">
    <property type="entry name" value="Clp, N-terminal domain"/>
    <property type="match status" value="1"/>
</dbReference>
<dbReference type="Gene3D" id="3.40.50.300">
    <property type="entry name" value="P-loop containing nucleotide triphosphate hydrolases"/>
    <property type="match status" value="2"/>
</dbReference>
<dbReference type="PROSITE" id="PS51903">
    <property type="entry name" value="CLP_R"/>
    <property type="match status" value="1"/>
</dbReference>
<feature type="coiled-coil region" evidence="7">
    <location>
        <begin position="417"/>
        <end position="463"/>
    </location>
</feature>
<keyword evidence="12" id="KW-1185">Reference proteome</keyword>
<comment type="similarity">
    <text evidence="6">Belongs to the ClpA/ClpB family.</text>
</comment>
<keyword evidence="4 6" id="KW-0143">Chaperone</keyword>
<dbReference type="GO" id="GO:0008233">
    <property type="term" value="F:peptidase activity"/>
    <property type="evidence" value="ECO:0007669"/>
    <property type="project" value="UniProtKB-KW"/>
</dbReference>
<dbReference type="SMART" id="SM00382">
    <property type="entry name" value="AAA"/>
    <property type="match status" value="2"/>
</dbReference>
<reference evidence="11" key="1">
    <citation type="submission" date="2020-08" db="EMBL/GenBank/DDBJ databases">
        <title>Genome public.</title>
        <authorList>
            <person name="Liu C."/>
            <person name="Sun Q."/>
        </authorList>
    </citation>
    <scope>NUCLEOTIDE SEQUENCE</scope>
    <source>
        <strain evidence="11">NSJ-44</strain>
    </source>
</reference>
<dbReference type="InterPro" id="IPR001943">
    <property type="entry name" value="UVR_dom"/>
</dbReference>
<evidence type="ECO:0000259" key="9">
    <source>
        <dbReference type="PROSITE" id="PS50151"/>
    </source>
</evidence>
<dbReference type="EMBL" id="JACRSO010000002">
    <property type="protein sequence ID" value="MBC8529124.1"/>
    <property type="molecule type" value="Genomic_DNA"/>
</dbReference>
<dbReference type="RefSeq" id="WP_249285009.1">
    <property type="nucleotide sequence ID" value="NZ_JACRSO010000002.1"/>
</dbReference>
<dbReference type="InterPro" id="IPR028299">
    <property type="entry name" value="ClpA/B_CS2"/>
</dbReference>
<evidence type="ECO:0000256" key="6">
    <source>
        <dbReference type="RuleBase" id="RU004432"/>
    </source>
</evidence>
<feature type="compositionally biased region" description="Basic and acidic residues" evidence="8">
    <location>
        <begin position="148"/>
        <end position="162"/>
    </location>
</feature>
<dbReference type="GO" id="GO:0006508">
    <property type="term" value="P:proteolysis"/>
    <property type="evidence" value="ECO:0007669"/>
    <property type="project" value="UniProtKB-KW"/>
</dbReference>
<dbReference type="InterPro" id="IPR018368">
    <property type="entry name" value="ClpA/B_CS1"/>
</dbReference>
<keyword evidence="11" id="KW-0378">Hydrolase</keyword>
<feature type="domain" description="Clp R" evidence="10">
    <location>
        <begin position="4"/>
        <end position="147"/>
    </location>
</feature>
<evidence type="ECO:0000256" key="3">
    <source>
        <dbReference type="ARBA" id="ARBA00022840"/>
    </source>
</evidence>
<dbReference type="InterPro" id="IPR027417">
    <property type="entry name" value="P-loop_NTPase"/>
</dbReference>
<dbReference type="InterPro" id="IPR003959">
    <property type="entry name" value="ATPase_AAA_core"/>
</dbReference>
<dbReference type="GO" id="GO:0034605">
    <property type="term" value="P:cellular response to heat"/>
    <property type="evidence" value="ECO:0007669"/>
    <property type="project" value="TreeGrafter"/>
</dbReference>
<evidence type="ECO:0000256" key="1">
    <source>
        <dbReference type="ARBA" id="ARBA00022737"/>
    </source>
</evidence>
<dbReference type="PANTHER" id="PTHR11638">
    <property type="entry name" value="ATP-DEPENDENT CLP PROTEASE"/>
    <property type="match status" value="1"/>
</dbReference>
<dbReference type="InterPro" id="IPR036628">
    <property type="entry name" value="Clp_N_dom_sf"/>
</dbReference>
<dbReference type="InterPro" id="IPR041546">
    <property type="entry name" value="ClpA/ClpB_AAA_lid"/>
</dbReference>
<dbReference type="FunFam" id="1.10.8.60:FF:000017">
    <property type="entry name" value="ATP-dependent chaperone ClpB"/>
    <property type="match status" value="1"/>
</dbReference>
<dbReference type="Pfam" id="PF10431">
    <property type="entry name" value="ClpB_D2-small"/>
    <property type="match status" value="1"/>
</dbReference>
<keyword evidence="11" id="KW-0645">Protease</keyword>
<dbReference type="Proteomes" id="UP000654279">
    <property type="component" value="Unassembled WGS sequence"/>
</dbReference>
<dbReference type="SUPFAM" id="SSF52540">
    <property type="entry name" value="P-loop containing nucleoside triphosphate hydrolases"/>
    <property type="match status" value="2"/>
</dbReference>
<evidence type="ECO:0000256" key="4">
    <source>
        <dbReference type="ARBA" id="ARBA00023186"/>
    </source>
</evidence>
<dbReference type="GO" id="GO:0005524">
    <property type="term" value="F:ATP binding"/>
    <property type="evidence" value="ECO:0007669"/>
    <property type="project" value="UniProtKB-KW"/>
</dbReference>
<dbReference type="FunFam" id="3.40.50.300:FF:000025">
    <property type="entry name" value="ATP-dependent Clp protease subunit"/>
    <property type="match status" value="1"/>
</dbReference>
<evidence type="ECO:0000256" key="7">
    <source>
        <dbReference type="SAM" id="Coils"/>
    </source>
</evidence>
<comment type="caution">
    <text evidence="11">The sequence shown here is derived from an EMBL/GenBank/DDBJ whole genome shotgun (WGS) entry which is preliminary data.</text>
</comment>
<dbReference type="PROSITE" id="PS50151">
    <property type="entry name" value="UVR"/>
    <property type="match status" value="1"/>
</dbReference>
<dbReference type="Gene3D" id="4.10.860.10">
    <property type="entry name" value="UVR domain"/>
    <property type="match status" value="1"/>
</dbReference>
<dbReference type="PANTHER" id="PTHR11638:SF18">
    <property type="entry name" value="HEAT SHOCK PROTEIN 104"/>
    <property type="match status" value="1"/>
</dbReference>
<evidence type="ECO:0000256" key="8">
    <source>
        <dbReference type="SAM" id="MobiDB-lite"/>
    </source>
</evidence>
<dbReference type="CDD" id="cd19499">
    <property type="entry name" value="RecA-like_ClpB_Hsp104-like"/>
    <property type="match status" value="1"/>
</dbReference>
<dbReference type="Pfam" id="PF02861">
    <property type="entry name" value="Clp_N"/>
    <property type="match status" value="1"/>
</dbReference>
<dbReference type="GO" id="GO:0016887">
    <property type="term" value="F:ATP hydrolysis activity"/>
    <property type="evidence" value="ECO:0007669"/>
    <property type="project" value="InterPro"/>
</dbReference>
<evidence type="ECO:0000259" key="10">
    <source>
        <dbReference type="PROSITE" id="PS51903"/>
    </source>
</evidence>
<evidence type="ECO:0000313" key="11">
    <source>
        <dbReference type="EMBL" id="MBC8529124.1"/>
    </source>
</evidence>
<proteinExistence type="inferred from homology"/>
<dbReference type="InterPro" id="IPR019489">
    <property type="entry name" value="Clp_ATPase_C"/>
</dbReference>
<dbReference type="InterPro" id="IPR001270">
    <property type="entry name" value="ClpA/B"/>
</dbReference>
<dbReference type="GO" id="GO:0005737">
    <property type="term" value="C:cytoplasm"/>
    <property type="evidence" value="ECO:0007669"/>
    <property type="project" value="TreeGrafter"/>
</dbReference>
<keyword evidence="2 6" id="KW-0547">Nucleotide-binding</keyword>
<dbReference type="CDD" id="cd00009">
    <property type="entry name" value="AAA"/>
    <property type="match status" value="1"/>
</dbReference>
<dbReference type="InterPro" id="IPR003593">
    <property type="entry name" value="AAA+_ATPase"/>
</dbReference>
<dbReference type="PROSITE" id="PS00870">
    <property type="entry name" value="CLPAB_1"/>
    <property type="match status" value="1"/>
</dbReference>
<gene>
    <name evidence="11" type="ORF">H8699_06760</name>
</gene>
<dbReference type="SUPFAM" id="SSF81923">
    <property type="entry name" value="Double Clp-N motif"/>
    <property type="match status" value="1"/>
</dbReference>
<feature type="region of interest" description="Disordered" evidence="8">
    <location>
        <begin position="147"/>
        <end position="167"/>
    </location>
</feature>
<evidence type="ECO:0000256" key="5">
    <source>
        <dbReference type="PROSITE-ProRule" id="PRU01251"/>
    </source>
</evidence>
<protein>
    <submittedName>
        <fullName evidence="11">ATP-dependent Clp protease ATP-binding subunit</fullName>
    </submittedName>
</protein>
<dbReference type="FunFam" id="3.40.50.300:FF:000010">
    <property type="entry name" value="Chaperone clpB 1, putative"/>
    <property type="match status" value="1"/>
</dbReference>
<keyword evidence="7" id="KW-0175">Coiled coil</keyword>
<evidence type="ECO:0000256" key="2">
    <source>
        <dbReference type="ARBA" id="ARBA00022741"/>
    </source>
</evidence>
<dbReference type="InterPro" id="IPR050130">
    <property type="entry name" value="ClpA_ClpB"/>
</dbReference>
<dbReference type="Pfam" id="PF17871">
    <property type="entry name" value="AAA_lid_9"/>
    <property type="match status" value="1"/>
</dbReference>